<evidence type="ECO:0000313" key="1">
    <source>
        <dbReference type="EMBL" id="TWP33019.1"/>
    </source>
</evidence>
<gene>
    <name evidence="1" type="ORF">FGL98_22545</name>
</gene>
<dbReference type="AlphaFoldDB" id="A0A563DS71"/>
<dbReference type="RefSeq" id="WP_146320746.1">
    <property type="nucleotide sequence ID" value="NZ_VCQV01000050.1"/>
</dbReference>
<name>A0A563DS71_9MICO</name>
<reference evidence="1 2" key="2">
    <citation type="submission" date="2019-08" db="EMBL/GenBank/DDBJ databases">
        <title>Jejuicoccus antrihumi gen. nov., sp. nov., a new member of the family Dermacoccaceae isolated from a cave.</title>
        <authorList>
            <person name="Schumann P."/>
            <person name="Kim I.S."/>
        </authorList>
    </citation>
    <scope>NUCLEOTIDE SEQUENCE [LARGE SCALE GENOMIC DNA]</scope>
    <source>
        <strain evidence="1 2">C5-26</strain>
    </source>
</reference>
<reference evidence="1 2" key="1">
    <citation type="submission" date="2019-05" db="EMBL/GenBank/DDBJ databases">
        <authorList>
            <person name="Lee S.D."/>
        </authorList>
    </citation>
    <scope>NUCLEOTIDE SEQUENCE [LARGE SCALE GENOMIC DNA]</scope>
    <source>
        <strain evidence="1 2">C5-26</strain>
    </source>
</reference>
<accession>A0A563DS71</accession>
<dbReference type="EMBL" id="VCQV01000050">
    <property type="protein sequence ID" value="TWP33019.1"/>
    <property type="molecule type" value="Genomic_DNA"/>
</dbReference>
<evidence type="ECO:0000313" key="2">
    <source>
        <dbReference type="Proteomes" id="UP000320244"/>
    </source>
</evidence>
<proteinExistence type="predicted"/>
<keyword evidence="2" id="KW-1185">Reference proteome</keyword>
<organism evidence="1 2">
    <name type="scientific">Leekyejoonella antrihumi</name>
    <dbReference type="NCBI Taxonomy" id="1660198"/>
    <lineage>
        <taxon>Bacteria</taxon>
        <taxon>Bacillati</taxon>
        <taxon>Actinomycetota</taxon>
        <taxon>Actinomycetes</taxon>
        <taxon>Micrococcales</taxon>
        <taxon>Dermacoccaceae</taxon>
        <taxon>Leekyejoonella</taxon>
    </lineage>
</organism>
<dbReference type="Proteomes" id="UP000320244">
    <property type="component" value="Unassembled WGS sequence"/>
</dbReference>
<protein>
    <submittedName>
        <fullName evidence="1">Uncharacterized protein</fullName>
    </submittedName>
</protein>
<sequence>MLTAHQALEMAATEVVDLGTVTAREWETYGLESPLQHEVVPGSMAAQWPLGAVLFRQLDLPPLLVLVSHTGRDRKRRIRRERQAFVIRPGIVRVKETLDHHRTWHLWVGPLHHFLASALHEASTLDPDRKGICHGRLLSSVIYRWKPVEPTPFVAPRTGLIPNLAPISLGEDRIIEDLLLRTAVDDLRTDVTQHQSPTAGQPPILNATAADITRHVSGFFTRHWPDGVAADTSGS</sequence>
<comment type="caution">
    <text evidence="1">The sequence shown here is derived from an EMBL/GenBank/DDBJ whole genome shotgun (WGS) entry which is preliminary data.</text>
</comment>